<comment type="catalytic activity">
    <reaction evidence="4 5">
        <text>5-amino-1-(5-phospho-beta-D-ribosyl)imidazole + hydrogencarbonate + ATP = 5-carboxyamino-1-(5-phospho-D-ribosyl)imidazole + ADP + phosphate + 2 H(+)</text>
        <dbReference type="Rhea" id="RHEA:19317"/>
        <dbReference type="ChEBI" id="CHEBI:15378"/>
        <dbReference type="ChEBI" id="CHEBI:17544"/>
        <dbReference type="ChEBI" id="CHEBI:30616"/>
        <dbReference type="ChEBI" id="CHEBI:43474"/>
        <dbReference type="ChEBI" id="CHEBI:58730"/>
        <dbReference type="ChEBI" id="CHEBI:137981"/>
        <dbReference type="ChEBI" id="CHEBI:456216"/>
        <dbReference type="EC" id="6.3.4.18"/>
    </reaction>
</comment>
<evidence type="ECO:0000313" key="8">
    <source>
        <dbReference type="Proteomes" id="UP000185544"/>
    </source>
</evidence>
<dbReference type="OrthoDB" id="9804625at2"/>
<comment type="subunit">
    <text evidence="4 5">Homodimer.</text>
</comment>
<organism evidence="7 8">
    <name type="scientific">Pajaroellobacter abortibovis</name>
    <dbReference type="NCBI Taxonomy" id="1882918"/>
    <lineage>
        <taxon>Bacteria</taxon>
        <taxon>Pseudomonadati</taxon>
        <taxon>Myxococcota</taxon>
        <taxon>Polyangia</taxon>
        <taxon>Polyangiales</taxon>
        <taxon>Polyangiaceae</taxon>
    </lineage>
</organism>
<dbReference type="PANTHER" id="PTHR11609:SF5">
    <property type="entry name" value="PHOSPHORIBOSYLAMINOIMIDAZOLE CARBOXYLASE"/>
    <property type="match status" value="1"/>
</dbReference>
<comment type="function">
    <text evidence="4">Catalyzes the ATP-dependent conversion of 5-aminoimidazole ribonucleotide (AIR) and HCO(3)(-) to N5-carboxyaminoimidazole ribonucleotide (N5-CAIR).</text>
</comment>
<dbReference type="Gene3D" id="3.30.470.20">
    <property type="entry name" value="ATP-grasp fold, B domain"/>
    <property type="match status" value="1"/>
</dbReference>
<dbReference type="InterPro" id="IPR040686">
    <property type="entry name" value="PurK_C"/>
</dbReference>
<dbReference type="EMBL" id="CP016908">
    <property type="protein sequence ID" value="APS00753.1"/>
    <property type="molecule type" value="Genomic_DNA"/>
</dbReference>
<feature type="binding site" evidence="4">
    <location>
        <position position="212"/>
    </location>
    <ligand>
        <name>ATP</name>
        <dbReference type="ChEBI" id="CHEBI:30616"/>
    </ligand>
</feature>
<dbReference type="GO" id="GO:0005829">
    <property type="term" value="C:cytosol"/>
    <property type="evidence" value="ECO:0007669"/>
    <property type="project" value="TreeGrafter"/>
</dbReference>
<proteinExistence type="inferred from homology"/>
<keyword evidence="3 4" id="KW-0067">ATP-binding</keyword>
<feature type="binding site" evidence="4">
    <location>
        <begin position="181"/>
        <end position="184"/>
    </location>
    <ligand>
        <name>ATP</name>
        <dbReference type="ChEBI" id="CHEBI:30616"/>
    </ligand>
</feature>
<feature type="binding site" evidence="4">
    <location>
        <position position="146"/>
    </location>
    <ligand>
        <name>ATP</name>
        <dbReference type="ChEBI" id="CHEBI:30616"/>
    </ligand>
</feature>
<feature type="domain" description="ATP-grasp" evidence="6">
    <location>
        <begin position="110"/>
        <end position="296"/>
    </location>
</feature>
<dbReference type="GO" id="GO:0005524">
    <property type="term" value="F:ATP binding"/>
    <property type="evidence" value="ECO:0007669"/>
    <property type="project" value="UniProtKB-UniRule"/>
</dbReference>
<comment type="similarity">
    <text evidence="4 5">Belongs to the PurK/PurT family.</text>
</comment>
<accession>A0A1L6MYY6</accession>
<keyword evidence="2 4" id="KW-0658">Purine biosynthesis</keyword>
<dbReference type="InterPro" id="IPR005875">
    <property type="entry name" value="PurK"/>
</dbReference>
<evidence type="ECO:0000259" key="6">
    <source>
        <dbReference type="PROSITE" id="PS50975"/>
    </source>
</evidence>
<feature type="binding site" evidence="4">
    <location>
        <begin position="266"/>
        <end position="267"/>
    </location>
    <ligand>
        <name>ATP</name>
        <dbReference type="ChEBI" id="CHEBI:30616"/>
    </ligand>
</feature>
<evidence type="ECO:0000256" key="2">
    <source>
        <dbReference type="ARBA" id="ARBA00022755"/>
    </source>
</evidence>
<feature type="binding site" evidence="4">
    <location>
        <begin position="151"/>
        <end position="157"/>
    </location>
    <ligand>
        <name>ATP</name>
        <dbReference type="ChEBI" id="CHEBI:30616"/>
    </ligand>
</feature>
<evidence type="ECO:0000313" key="7">
    <source>
        <dbReference type="EMBL" id="APS00753.1"/>
    </source>
</evidence>
<dbReference type="InterPro" id="IPR011054">
    <property type="entry name" value="Rudment_hybrid_motif"/>
</dbReference>
<dbReference type="AlphaFoldDB" id="A0A1L6MYY6"/>
<dbReference type="RefSeq" id="WP_075277422.1">
    <property type="nucleotide sequence ID" value="NZ_CP016908.1"/>
</dbReference>
<dbReference type="KEGG" id="pabo:BCY86_08730"/>
<dbReference type="PROSITE" id="PS50975">
    <property type="entry name" value="ATP_GRASP"/>
    <property type="match status" value="1"/>
</dbReference>
<dbReference type="Pfam" id="PF02222">
    <property type="entry name" value="ATP-grasp"/>
    <property type="match status" value="1"/>
</dbReference>
<dbReference type="HAMAP" id="MF_01928">
    <property type="entry name" value="PurK"/>
    <property type="match status" value="1"/>
</dbReference>
<protein>
    <recommendedName>
        <fullName evidence="4 5">N5-carboxyaminoimidazole ribonucleotide synthase</fullName>
        <shortName evidence="4 5">N5-CAIR synthase</shortName>
        <ecNumber evidence="4 5">6.3.4.18</ecNumber>
    </recommendedName>
    <alternativeName>
        <fullName evidence="4 5">5-(carboxyamino)imidazole ribonucleotide synthetase</fullName>
    </alternativeName>
</protein>
<dbReference type="InterPro" id="IPR003135">
    <property type="entry name" value="ATP-grasp_carboxylate-amine"/>
</dbReference>
<comment type="function">
    <text evidence="5">Catalyzes the ATP-dependent conversion of 5-aminoimidazole ribonucleotide (AIR) and HCO(3)- to N5-carboxyaminoimidazole ribonucleotide (N5-CAIR).</text>
</comment>
<dbReference type="GO" id="GO:0004638">
    <property type="term" value="F:phosphoribosylaminoimidazole carboxylase activity"/>
    <property type="evidence" value="ECO:0007669"/>
    <property type="project" value="InterPro"/>
</dbReference>
<name>A0A1L6MYY6_9BACT</name>
<dbReference type="GO" id="GO:0034028">
    <property type="term" value="F:5-(carboxyamino)imidazole ribonucleotide synthase activity"/>
    <property type="evidence" value="ECO:0007669"/>
    <property type="project" value="UniProtKB-UniRule"/>
</dbReference>
<dbReference type="STRING" id="1882918.BCY86_08730"/>
<dbReference type="InterPro" id="IPR011761">
    <property type="entry name" value="ATP-grasp"/>
</dbReference>
<dbReference type="PANTHER" id="PTHR11609">
    <property type="entry name" value="PURINE BIOSYNTHESIS PROTEIN 6/7, PUR6/7"/>
    <property type="match status" value="1"/>
</dbReference>
<dbReference type="GO" id="GO:0046872">
    <property type="term" value="F:metal ion binding"/>
    <property type="evidence" value="ECO:0007669"/>
    <property type="project" value="InterPro"/>
</dbReference>
<dbReference type="Proteomes" id="UP000185544">
    <property type="component" value="Chromosome"/>
</dbReference>
<evidence type="ECO:0000256" key="3">
    <source>
        <dbReference type="ARBA" id="ARBA00022840"/>
    </source>
</evidence>
<dbReference type="Pfam" id="PF22660">
    <property type="entry name" value="RS_preATP-grasp-like"/>
    <property type="match status" value="1"/>
</dbReference>
<dbReference type="InterPro" id="IPR013815">
    <property type="entry name" value="ATP_grasp_subdomain_1"/>
</dbReference>
<reference evidence="7 8" key="1">
    <citation type="submission" date="2016-08" db="EMBL/GenBank/DDBJ databases">
        <title>Identification and validation of antigenic proteins from Pajaroellobacter abortibovis using de-novo genome sequence assembly and reverse vaccinology.</title>
        <authorList>
            <person name="Welly B.T."/>
            <person name="Miller M.R."/>
            <person name="Stott J.L."/>
            <person name="Blanchard M.T."/>
            <person name="Islas-Trejo A.D."/>
            <person name="O'Rourke S.M."/>
            <person name="Young A.E."/>
            <person name="Medrano J.F."/>
            <person name="Van Eenennaam A.L."/>
        </authorList>
    </citation>
    <scope>NUCLEOTIDE SEQUENCE [LARGE SCALE GENOMIC DNA]</scope>
    <source>
        <strain evidence="7 8">BTF92-0548A/99-0131</strain>
    </source>
</reference>
<feature type="binding site" evidence="4">
    <location>
        <position position="106"/>
    </location>
    <ligand>
        <name>ATP</name>
        <dbReference type="ChEBI" id="CHEBI:30616"/>
    </ligand>
</feature>
<gene>
    <name evidence="4 5" type="primary">purK</name>
    <name evidence="7" type="ORF">BCY86_08730</name>
</gene>
<evidence type="ECO:0000256" key="5">
    <source>
        <dbReference type="RuleBase" id="RU361200"/>
    </source>
</evidence>
<dbReference type="InterPro" id="IPR054350">
    <property type="entry name" value="PurT/PurK_preATP-grasp"/>
</dbReference>
<dbReference type="UniPathway" id="UPA00074">
    <property type="reaction ID" value="UER00942"/>
</dbReference>
<dbReference type="Pfam" id="PF17769">
    <property type="entry name" value="PurK_C"/>
    <property type="match status" value="1"/>
</dbReference>
<evidence type="ECO:0000256" key="1">
    <source>
        <dbReference type="ARBA" id="ARBA00022741"/>
    </source>
</evidence>
<evidence type="ECO:0000256" key="4">
    <source>
        <dbReference type="HAMAP-Rule" id="MF_01928"/>
    </source>
</evidence>
<dbReference type="NCBIfam" id="TIGR01161">
    <property type="entry name" value="purK"/>
    <property type="match status" value="1"/>
</dbReference>
<comment type="pathway">
    <text evidence="4 5">Purine metabolism; IMP biosynthesis via de novo pathway; 5-amino-1-(5-phospho-D-ribosyl)imidazole-4-carboxylate from 5-amino-1-(5-phospho-D-ribosyl)imidazole (N5-CAIR route): step 1/2.</text>
</comment>
<dbReference type="GO" id="GO:0006189">
    <property type="term" value="P:'de novo' IMP biosynthetic process"/>
    <property type="evidence" value="ECO:0007669"/>
    <property type="project" value="UniProtKB-UniRule"/>
</dbReference>
<dbReference type="NCBIfam" id="NF004679">
    <property type="entry name" value="PRK06019.1-5"/>
    <property type="match status" value="1"/>
</dbReference>
<dbReference type="EC" id="6.3.4.18" evidence="4 5"/>
<dbReference type="SUPFAM" id="SSF52440">
    <property type="entry name" value="PreATP-grasp domain"/>
    <property type="match status" value="1"/>
</dbReference>
<keyword evidence="8" id="KW-1185">Reference proteome</keyword>
<dbReference type="SUPFAM" id="SSF51246">
    <property type="entry name" value="Rudiment single hybrid motif"/>
    <property type="match status" value="1"/>
</dbReference>
<dbReference type="Gene3D" id="3.40.50.20">
    <property type="match status" value="1"/>
</dbReference>
<feature type="binding site" evidence="4">
    <location>
        <position position="189"/>
    </location>
    <ligand>
        <name>ATP</name>
        <dbReference type="ChEBI" id="CHEBI:30616"/>
    </ligand>
</feature>
<sequence length="380" mass="41106">MKTVFVGSTLGILGGGQLGRMTAMAARSLGFSVHVLDPDPVCPARPIADLYMQAPLDDAVSIGKFAQSCSIITMEIEKIGLTGLAAAGQFVPVRPSKDVLAIVQNRIDQKDWLSRYGFPVGPYAPVRSEAELTSALRQIGLPSLLKTSFGGYDGRGQVLLSDSISTLQGWSSLGRVDCILERLLPLQAEFSILVARRPQGEIAVYPPAMNRHKRGILAFSTIPAMLPRDAVKQGEEIVRSMAELLHVEGLLTVEFFLTEGGDVFVNELAPRPHNSFHGSEKACRVSQFEQFVRAVCDWPLGQPELIQPVSIANLLGEHFLEDPTVSVAAVLNMPNVGVVLYGKKGACQGRKMGHLWAAASTPEGSMALVQQAHRRWSDPS</sequence>
<dbReference type="InterPro" id="IPR016185">
    <property type="entry name" value="PreATP-grasp_dom_sf"/>
</dbReference>
<keyword evidence="1 4" id="KW-0547">Nucleotide-binding</keyword>
<dbReference type="Gene3D" id="3.30.1490.20">
    <property type="entry name" value="ATP-grasp fold, A domain"/>
    <property type="match status" value="1"/>
</dbReference>
<keyword evidence="4 5" id="KW-0436">Ligase</keyword>
<dbReference type="SUPFAM" id="SSF56059">
    <property type="entry name" value="Glutathione synthetase ATP-binding domain-like"/>
    <property type="match status" value="1"/>
</dbReference>